<keyword evidence="5" id="KW-0539">Nucleus</keyword>
<dbReference type="Pfam" id="PF04082">
    <property type="entry name" value="Fungal_trans"/>
    <property type="match status" value="1"/>
</dbReference>
<organism evidence="7 8">
    <name type="scientific">Dactylonectria macrodidyma</name>
    <dbReference type="NCBI Taxonomy" id="307937"/>
    <lineage>
        <taxon>Eukaryota</taxon>
        <taxon>Fungi</taxon>
        <taxon>Dikarya</taxon>
        <taxon>Ascomycota</taxon>
        <taxon>Pezizomycotina</taxon>
        <taxon>Sordariomycetes</taxon>
        <taxon>Hypocreomycetidae</taxon>
        <taxon>Hypocreales</taxon>
        <taxon>Nectriaceae</taxon>
        <taxon>Dactylonectria</taxon>
    </lineage>
</organism>
<dbReference type="SMART" id="SM00906">
    <property type="entry name" value="Fungal_trans"/>
    <property type="match status" value="1"/>
</dbReference>
<proteinExistence type="predicted"/>
<dbReference type="PANTHER" id="PTHR47338:SF16">
    <property type="entry name" value="TRANSCRIPTION FACTOR, PUTATIVE (AFU_ORTHOLOGUE AFUA_2G09360)-RELATED"/>
    <property type="match status" value="1"/>
</dbReference>
<dbReference type="Proteomes" id="UP000738349">
    <property type="component" value="Unassembled WGS sequence"/>
</dbReference>
<keyword evidence="2" id="KW-0479">Metal-binding</keyword>
<evidence type="ECO:0000256" key="5">
    <source>
        <dbReference type="ARBA" id="ARBA00023242"/>
    </source>
</evidence>
<dbReference type="OrthoDB" id="1924787at2759"/>
<sequence length="526" mass="60013">MRPPSACGACRARRKKCRRPREGSGCYFCIKRGMNCRPEENPSQRNSAGYDLLQENPDGGPLRISLSVFMDEALSCELVGLYFRYVHVAFHNIFHQPSFEKDVRDRVIPKILFLGVISLSARFSSHSSFADIQPSERGRNYAKEAEKLIDLHNISLTTIQACMLMSAVYAVEGKMGDESIFLNIACRMAMLLDLPNAVARTRIEKEVNLRVWWSLIATDTWSSTALRLPRAIHVREGTRMPMDELSFLQLTSDELTQLDQPTSLALSPTPESAGSLFAQMIQLNQLLYRIITLSTEIVSGSIQGDEMEECTEVIRSSFDAWLAALPAEMRYTPENLSFWASKNCGQKFVILHINHNYAGQLLFYRFLNSCREDFDDGSATDPAHQYARRCKAHANGLCELIYHAMETPETDVMYPLLGHVLVITSTVQLFTLLFSPDDAEIARAKYCLERNFGIILRLQKHWPTLDASFGKFKAFHDVCLKQKQSAFLLDWWMLRFMLEFAQPINGREEEVVHENEHEWSLGYLGY</sequence>
<dbReference type="GO" id="GO:0003677">
    <property type="term" value="F:DNA binding"/>
    <property type="evidence" value="ECO:0007669"/>
    <property type="project" value="InterPro"/>
</dbReference>
<evidence type="ECO:0000313" key="7">
    <source>
        <dbReference type="EMBL" id="KAH7141709.1"/>
    </source>
</evidence>
<feature type="domain" description="Zn(2)-C6 fungal-type" evidence="6">
    <location>
        <begin position="6"/>
        <end position="36"/>
    </location>
</feature>
<dbReference type="GO" id="GO:0006351">
    <property type="term" value="P:DNA-templated transcription"/>
    <property type="evidence" value="ECO:0007669"/>
    <property type="project" value="InterPro"/>
</dbReference>
<dbReference type="InterPro" id="IPR050815">
    <property type="entry name" value="TF_fung"/>
</dbReference>
<evidence type="ECO:0000313" key="8">
    <source>
        <dbReference type="Proteomes" id="UP000738349"/>
    </source>
</evidence>
<evidence type="ECO:0000256" key="2">
    <source>
        <dbReference type="ARBA" id="ARBA00022723"/>
    </source>
</evidence>
<evidence type="ECO:0000259" key="6">
    <source>
        <dbReference type="PROSITE" id="PS50048"/>
    </source>
</evidence>
<comment type="caution">
    <text evidence="7">The sequence shown here is derived from an EMBL/GenBank/DDBJ whole genome shotgun (WGS) entry which is preliminary data.</text>
</comment>
<dbReference type="InterPro" id="IPR036864">
    <property type="entry name" value="Zn2-C6_fun-type_DNA-bd_sf"/>
</dbReference>
<accession>A0A9P9EQ12</accession>
<dbReference type="PROSITE" id="PS00463">
    <property type="entry name" value="ZN2_CY6_FUNGAL_1"/>
    <property type="match status" value="1"/>
</dbReference>
<evidence type="ECO:0000256" key="4">
    <source>
        <dbReference type="ARBA" id="ARBA00023163"/>
    </source>
</evidence>
<dbReference type="InterPro" id="IPR001138">
    <property type="entry name" value="Zn2Cys6_DnaBD"/>
</dbReference>
<protein>
    <recommendedName>
        <fullName evidence="6">Zn(2)-C6 fungal-type domain-containing protein</fullName>
    </recommendedName>
</protein>
<dbReference type="PANTHER" id="PTHR47338">
    <property type="entry name" value="ZN(II)2CYS6 TRANSCRIPTION FACTOR (EUROFUNG)-RELATED"/>
    <property type="match status" value="1"/>
</dbReference>
<keyword evidence="4" id="KW-0804">Transcription</keyword>
<reference evidence="7" key="1">
    <citation type="journal article" date="2021" name="Nat. Commun.">
        <title>Genetic determinants of endophytism in the Arabidopsis root mycobiome.</title>
        <authorList>
            <person name="Mesny F."/>
            <person name="Miyauchi S."/>
            <person name="Thiergart T."/>
            <person name="Pickel B."/>
            <person name="Atanasova L."/>
            <person name="Karlsson M."/>
            <person name="Huettel B."/>
            <person name="Barry K.W."/>
            <person name="Haridas S."/>
            <person name="Chen C."/>
            <person name="Bauer D."/>
            <person name="Andreopoulos W."/>
            <person name="Pangilinan J."/>
            <person name="LaButti K."/>
            <person name="Riley R."/>
            <person name="Lipzen A."/>
            <person name="Clum A."/>
            <person name="Drula E."/>
            <person name="Henrissat B."/>
            <person name="Kohler A."/>
            <person name="Grigoriev I.V."/>
            <person name="Martin F.M."/>
            <person name="Hacquard S."/>
        </authorList>
    </citation>
    <scope>NUCLEOTIDE SEQUENCE</scope>
    <source>
        <strain evidence="7">MPI-CAGE-AT-0147</strain>
    </source>
</reference>
<gene>
    <name evidence="7" type="ORF">EDB81DRAFT_691194</name>
</gene>
<dbReference type="SUPFAM" id="SSF57701">
    <property type="entry name" value="Zn2/Cys6 DNA-binding domain"/>
    <property type="match status" value="1"/>
</dbReference>
<dbReference type="InterPro" id="IPR007219">
    <property type="entry name" value="XnlR_reg_dom"/>
</dbReference>
<comment type="subcellular location">
    <subcellularLocation>
        <location evidence="1">Nucleus</location>
    </subcellularLocation>
</comment>
<dbReference type="EMBL" id="JAGMUV010000010">
    <property type="protein sequence ID" value="KAH7141709.1"/>
    <property type="molecule type" value="Genomic_DNA"/>
</dbReference>
<dbReference type="GO" id="GO:0008270">
    <property type="term" value="F:zinc ion binding"/>
    <property type="evidence" value="ECO:0007669"/>
    <property type="project" value="InterPro"/>
</dbReference>
<dbReference type="CDD" id="cd12148">
    <property type="entry name" value="fungal_TF_MHR"/>
    <property type="match status" value="1"/>
</dbReference>
<evidence type="ECO:0000256" key="3">
    <source>
        <dbReference type="ARBA" id="ARBA00023015"/>
    </source>
</evidence>
<dbReference type="AlphaFoldDB" id="A0A9P9EQ12"/>
<dbReference type="GO" id="GO:0000981">
    <property type="term" value="F:DNA-binding transcription factor activity, RNA polymerase II-specific"/>
    <property type="evidence" value="ECO:0007669"/>
    <property type="project" value="InterPro"/>
</dbReference>
<keyword evidence="8" id="KW-1185">Reference proteome</keyword>
<keyword evidence="3" id="KW-0805">Transcription regulation</keyword>
<evidence type="ECO:0000256" key="1">
    <source>
        <dbReference type="ARBA" id="ARBA00004123"/>
    </source>
</evidence>
<dbReference type="GO" id="GO:0005634">
    <property type="term" value="C:nucleus"/>
    <property type="evidence" value="ECO:0007669"/>
    <property type="project" value="UniProtKB-SubCell"/>
</dbReference>
<name>A0A9P9EQ12_9HYPO</name>
<dbReference type="PROSITE" id="PS50048">
    <property type="entry name" value="ZN2_CY6_FUNGAL_2"/>
    <property type="match status" value="1"/>
</dbReference>